<reference evidence="2 3" key="1">
    <citation type="submission" date="2019-03" db="EMBL/GenBank/DDBJ databases">
        <title>Genomic Encyclopedia of Archaeal and Bacterial Type Strains, Phase II (KMG-II): from individual species to whole genera.</title>
        <authorList>
            <person name="Goeker M."/>
        </authorList>
    </citation>
    <scope>NUCLEOTIDE SEQUENCE [LARGE SCALE GENOMIC DNA]</scope>
    <source>
        <strain evidence="2 3">DSM 27697</strain>
    </source>
</reference>
<dbReference type="Proteomes" id="UP000294546">
    <property type="component" value="Unassembled WGS sequence"/>
</dbReference>
<keyword evidence="3" id="KW-1185">Reference proteome</keyword>
<accession>A0A4R1GAS3</accession>
<organism evidence="2 3">
    <name type="scientific">Marinobacterium mangrovicola</name>
    <dbReference type="NCBI Taxonomy" id="1476959"/>
    <lineage>
        <taxon>Bacteria</taxon>
        <taxon>Pseudomonadati</taxon>
        <taxon>Pseudomonadota</taxon>
        <taxon>Gammaproteobacteria</taxon>
        <taxon>Oceanospirillales</taxon>
        <taxon>Oceanospirillaceae</taxon>
        <taxon>Marinobacterium</taxon>
    </lineage>
</organism>
<proteinExistence type="predicted"/>
<dbReference type="AlphaFoldDB" id="A0A4R1GAS3"/>
<comment type="caution">
    <text evidence="2">The sequence shown here is derived from an EMBL/GenBank/DDBJ whole genome shotgun (WGS) entry which is preliminary data.</text>
</comment>
<keyword evidence="1" id="KW-0472">Membrane</keyword>
<evidence type="ECO:0000313" key="3">
    <source>
        <dbReference type="Proteomes" id="UP000294546"/>
    </source>
</evidence>
<feature type="transmembrane region" description="Helical" evidence="1">
    <location>
        <begin position="37"/>
        <end position="60"/>
    </location>
</feature>
<gene>
    <name evidence="2" type="ORF">CLV83_3317</name>
</gene>
<keyword evidence="1" id="KW-0812">Transmembrane</keyword>
<keyword evidence="1" id="KW-1133">Transmembrane helix</keyword>
<evidence type="ECO:0000256" key="1">
    <source>
        <dbReference type="SAM" id="Phobius"/>
    </source>
</evidence>
<dbReference type="EMBL" id="SMFU01000010">
    <property type="protein sequence ID" value="TCK04868.1"/>
    <property type="molecule type" value="Genomic_DNA"/>
</dbReference>
<name>A0A4R1GAS3_9GAMM</name>
<evidence type="ECO:0000313" key="2">
    <source>
        <dbReference type="EMBL" id="TCK04868.1"/>
    </source>
</evidence>
<protein>
    <submittedName>
        <fullName evidence="2">Uncharacterized protein</fullName>
    </submittedName>
</protein>
<sequence>MAGTLVSVRFMHVGGRKGITAFLVYRSMQHSFTVARLFAKIFTPNLLIPFILSGSCLLIATKQAR</sequence>